<dbReference type="PROSITE" id="PS50110">
    <property type="entry name" value="RESPONSE_REGULATORY"/>
    <property type="match status" value="1"/>
</dbReference>
<organism evidence="4 5">
    <name type="scientific">Gemmata palustris</name>
    <dbReference type="NCBI Taxonomy" id="2822762"/>
    <lineage>
        <taxon>Bacteria</taxon>
        <taxon>Pseudomonadati</taxon>
        <taxon>Planctomycetota</taxon>
        <taxon>Planctomycetia</taxon>
        <taxon>Gemmatales</taxon>
        <taxon>Gemmataceae</taxon>
        <taxon>Gemmata</taxon>
    </lineage>
</organism>
<comment type="caution">
    <text evidence="4">The sequence shown here is derived from an EMBL/GenBank/DDBJ whole genome shotgun (WGS) entry which is preliminary data.</text>
</comment>
<dbReference type="InterPro" id="IPR050595">
    <property type="entry name" value="Bact_response_regulator"/>
</dbReference>
<sequence length="157" mass="18173">MIDVFRHNTHPEENPPLRVLYVDDNRDVPDSSVDLLRLFGFEPRACYDGPSALAEAVTFRPSVCLIDLNMPNMDGDELAIRLREQTHDHPLILVAVTAMSGDREAERIRAAGFDMHFIKLVDPQQLLMLVDTLWRAWLRWVHRDDKKRPSEEDRSGR</sequence>
<keyword evidence="1 2" id="KW-0597">Phosphoprotein</keyword>
<dbReference type="InterPro" id="IPR001789">
    <property type="entry name" value="Sig_transdc_resp-reg_receiver"/>
</dbReference>
<evidence type="ECO:0000259" key="3">
    <source>
        <dbReference type="PROSITE" id="PS50110"/>
    </source>
</evidence>
<dbReference type="InterPro" id="IPR011006">
    <property type="entry name" value="CheY-like_superfamily"/>
</dbReference>
<evidence type="ECO:0000313" key="5">
    <source>
        <dbReference type="Proteomes" id="UP000676565"/>
    </source>
</evidence>
<dbReference type="Pfam" id="PF00072">
    <property type="entry name" value="Response_reg"/>
    <property type="match status" value="1"/>
</dbReference>
<dbReference type="Proteomes" id="UP000676565">
    <property type="component" value="Unassembled WGS sequence"/>
</dbReference>
<reference evidence="4 5" key="1">
    <citation type="submission" date="2021-04" db="EMBL/GenBank/DDBJ databases">
        <authorList>
            <person name="Ivanova A."/>
        </authorList>
    </citation>
    <scope>NUCLEOTIDE SEQUENCE [LARGE SCALE GENOMIC DNA]</scope>
    <source>
        <strain evidence="4 5">G18</strain>
    </source>
</reference>
<dbReference type="SMART" id="SM00448">
    <property type="entry name" value="REC"/>
    <property type="match status" value="1"/>
</dbReference>
<protein>
    <submittedName>
        <fullName evidence="4">Response regulator</fullName>
    </submittedName>
</protein>
<keyword evidence="5" id="KW-1185">Reference proteome</keyword>
<dbReference type="Gene3D" id="3.40.50.2300">
    <property type="match status" value="1"/>
</dbReference>
<dbReference type="PANTHER" id="PTHR44591">
    <property type="entry name" value="STRESS RESPONSE REGULATOR PROTEIN 1"/>
    <property type="match status" value="1"/>
</dbReference>
<proteinExistence type="predicted"/>
<name>A0ABS5BPP4_9BACT</name>
<feature type="domain" description="Response regulatory" evidence="3">
    <location>
        <begin position="18"/>
        <end position="134"/>
    </location>
</feature>
<evidence type="ECO:0000313" key="4">
    <source>
        <dbReference type="EMBL" id="MBP3955631.1"/>
    </source>
</evidence>
<dbReference type="SUPFAM" id="SSF52172">
    <property type="entry name" value="CheY-like"/>
    <property type="match status" value="1"/>
</dbReference>
<feature type="modified residue" description="4-aspartylphosphate" evidence="2">
    <location>
        <position position="67"/>
    </location>
</feature>
<dbReference type="EMBL" id="JAGKQQ010000001">
    <property type="protein sequence ID" value="MBP3955631.1"/>
    <property type="molecule type" value="Genomic_DNA"/>
</dbReference>
<gene>
    <name evidence="4" type="ORF">J8F10_10095</name>
</gene>
<dbReference type="PANTHER" id="PTHR44591:SF3">
    <property type="entry name" value="RESPONSE REGULATORY DOMAIN-CONTAINING PROTEIN"/>
    <property type="match status" value="1"/>
</dbReference>
<accession>A0ABS5BPP4</accession>
<evidence type="ECO:0000256" key="2">
    <source>
        <dbReference type="PROSITE-ProRule" id="PRU00169"/>
    </source>
</evidence>
<evidence type="ECO:0000256" key="1">
    <source>
        <dbReference type="ARBA" id="ARBA00022553"/>
    </source>
</evidence>